<organism evidence="2 3">
    <name type="scientific">Staphylococcus equorum</name>
    <dbReference type="NCBI Taxonomy" id="246432"/>
    <lineage>
        <taxon>Bacteria</taxon>
        <taxon>Bacillati</taxon>
        <taxon>Bacillota</taxon>
        <taxon>Bacilli</taxon>
        <taxon>Bacillales</taxon>
        <taxon>Staphylococcaceae</taxon>
        <taxon>Staphylococcus</taxon>
    </lineage>
</organism>
<dbReference type="RefSeq" id="WP_285324534.1">
    <property type="nucleotide sequence ID" value="NZ_JARGCK010000027.1"/>
</dbReference>
<dbReference type="EMBL" id="JARGCK010000027">
    <property type="protein sequence ID" value="MDK9867153.1"/>
    <property type="molecule type" value="Genomic_DNA"/>
</dbReference>
<dbReference type="Proteomes" id="UP001174037">
    <property type="component" value="Unassembled WGS sequence"/>
</dbReference>
<dbReference type="AlphaFoldDB" id="A0AAW7ALX5"/>
<evidence type="ECO:0000256" key="1">
    <source>
        <dbReference type="SAM" id="Coils"/>
    </source>
</evidence>
<gene>
    <name evidence="2" type="ORF">P1A27_14575</name>
</gene>
<feature type="coiled-coil region" evidence="1">
    <location>
        <begin position="115"/>
        <end position="187"/>
    </location>
</feature>
<evidence type="ECO:0000313" key="2">
    <source>
        <dbReference type="EMBL" id="MDK9867153.1"/>
    </source>
</evidence>
<accession>A0AAW7ALX5</accession>
<reference evidence="2" key="2">
    <citation type="submission" date="2023-03" db="EMBL/GenBank/DDBJ databases">
        <authorList>
            <person name="Vazquez L."/>
            <person name="Rodriguez J."/>
            <person name="Mayo B."/>
            <person name="Florez A.B."/>
        </authorList>
    </citation>
    <scope>NUCLEOTIDE SEQUENCE</scope>
    <source>
        <strain evidence="2">5A3I</strain>
    </source>
</reference>
<proteinExistence type="predicted"/>
<evidence type="ECO:0008006" key="4">
    <source>
        <dbReference type="Google" id="ProtNLM"/>
    </source>
</evidence>
<name>A0AAW7ALX5_9STAP</name>
<reference evidence="2" key="1">
    <citation type="journal article" date="2023" name="Int. J. Mol. Sci.">
        <title>Antibiotic Resistance/Susceptibility Profiles of Staphylococcus equorum Strains from Cheese, and Genome Analysis for Antibiotic Resistance Genes.</title>
        <authorList>
            <person name="Vazquez L."/>
            <person name="Srednik M.E."/>
            <person name="Rodriguez J."/>
            <person name="Florez A.B."/>
            <person name="Mayo B."/>
        </authorList>
    </citation>
    <scope>NUCLEOTIDE SEQUENCE</scope>
    <source>
        <strain evidence="2">5A3I</strain>
    </source>
</reference>
<protein>
    <recommendedName>
        <fullName evidence="4">HTH merR-type domain-containing protein</fullName>
    </recommendedName>
</protein>
<sequence>MQQTNELSTKNASQILDISVSSMRLYAQTMESMGYEFKKVDNARRFTKYDLQLISDAMERFKLVGGTMKQALHYTIVKFEQGKEIADAIPEPRKDTEQTPADLEALQSNLVKQINTNVNDELENHKQELLQAIKESNKVINDSEDINTLKEENERLNNLYEQDRAINEKLEQENTKLREQLQKFNLMSMWEFRKWKKDK</sequence>
<evidence type="ECO:0000313" key="3">
    <source>
        <dbReference type="Proteomes" id="UP001174037"/>
    </source>
</evidence>
<keyword evidence="1" id="KW-0175">Coiled coil</keyword>
<comment type="caution">
    <text evidence="2">The sequence shown here is derived from an EMBL/GenBank/DDBJ whole genome shotgun (WGS) entry which is preliminary data.</text>
</comment>